<proteinExistence type="predicted"/>
<dbReference type="Pfam" id="PF21948">
    <property type="entry name" value="LplA-B_cat"/>
    <property type="match status" value="1"/>
</dbReference>
<dbReference type="InterPro" id="IPR004143">
    <property type="entry name" value="BPL_LPL_catalytic"/>
</dbReference>
<accession>A0A2A4X423</accession>
<dbReference type="InterPro" id="IPR053264">
    <property type="entry name" value="Lipoate-ligase_2_inactive"/>
</dbReference>
<dbReference type="InterPro" id="IPR045864">
    <property type="entry name" value="aa-tRNA-synth_II/BPL/LPL"/>
</dbReference>
<dbReference type="PANTHER" id="PTHR43506:SF1">
    <property type="entry name" value="BPL_LPL CATALYTIC DOMAIN-CONTAINING PROTEIN"/>
    <property type="match status" value="1"/>
</dbReference>
<dbReference type="AlphaFoldDB" id="A0A2A4X423"/>
<feature type="domain" description="BPL/LPL catalytic" evidence="1">
    <location>
        <begin position="31"/>
        <end position="215"/>
    </location>
</feature>
<protein>
    <recommendedName>
        <fullName evidence="1">BPL/LPL catalytic domain-containing protein</fullName>
    </recommendedName>
</protein>
<dbReference type="Gene3D" id="3.30.930.10">
    <property type="entry name" value="Bira Bifunctional Protein, Domain 2"/>
    <property type="match status" value="1"/>
</dbReference>
<name>A0A2A4X423_UNCAE</name>
<dbReference type="CDD" id="cd16443">
    <property type="entry name" value="LplA"/>
    <property type="match status" value="1"/>
</dbReference>
<organism evidence="2 3">
    <name type="scientific">Aerophobetes bacterium</name>
    <dbReference type="NCBI Taxonomy" id="2030807"/>
    <lineage>
        <taxon>Bacteria</taxon>
        <taxon>Candidatus Aerophobota</taxon>
    </lineage>
</organism>
<comment type="caution">
    <text evidence="2">The sequence shown here is derived from an EMBL/GenBank/DDBJ whole genome shotgun (WGS) entry which is preliminary data.</text>
</comment>
<dbReference type="PROSITE" id="PS51733">
    <property type="entry name" value="BPL_LPL_CATALYTIC"/>
    <property type="match status" value="1"/>
</dbReference>
<dbReference type="PANTHER" id="PTHR43506">
    <property type="entry name" value="BIOTIN/LIPOATE A/B PROTEIN LIGASE FAMILY"/>
    <property type="match status" value="1"/>
</dbReference>
<dbReference type="EMBL" id="NVUK01000024">
    <property type="protein sequence ID" value="PCI76787.1"/>
    <property type="molecule type" value="Genomic_DNA"/>
</dbReference>
<sequence>MSKNFPLSIVELQGWSIEDQLVLEEKLLRTHKSNYCLINYGAPKAIVLGISGKTEEHLTKSALVAGVPIIKRYSGGGSVVTDNNTLFVSFIFNKSNLPADLSPHKLMEYSATIFTKAFSHVPLKLKENDLVIGERKCVGNAQYFQKDRVSHHCTLLYDYNATMMRYLAFPPKVPKYRQKRAHEDFLCCFKPFFANVETMAAKFKESLMQEYAARVVRVGDLDLTKACRIATKRYDLINNF</sequence>
<evidence type="ECO:0000313" key="3">
    <source>
        <dbReference type="Proteomes" id="UP000218775"/>
    </source>
</evidence>
<dbReference type="SUPFAM" id="SSF55681">
    <property type="entry name" value="Class II aaRS and biotin synthetases"/>
    <property type="match status" value="1"/>
</dbReference>
<dbReference type="Proteomes" id="UP000218775">
    <property type="component" value="Unassembled WGS sequence"/>
</dbReference>
<gene>
    <name evidence="2" type="ORF">COB21_03955</name>
</gene>
<evidence type="ECO:0000313" key="2">
    <source>
        <dbReference type="EMBL" id="PCI76787.1"/>
    </source>
</evidence>
<evidence type="ECO:0000259" key="1">
    <source>
        <dbReference type="PROSITE" id="PS51733"/>
    </source>
</evidence>
<reference evidence="3" key="1">
    <citation type="submission" date="2017-08" db="EMBL/GenBank/DDBJ databases">
        <title>A dynamic microbial community with high functional redundancy inhabits the cold, oxic subseafloor aquifer.</title>
        <authorList>
            <person name="Tully B.J."/>
            <person name="Wheat C.G."/>
            <person name="Glazer B.T."/>
            <person name="Huber J.A."/>
        </authorList>
    </citation>
    <scope>NUCLEOTIDE SEQUENCE [LARGE SCALE GENOMIC DNA]</scope>
</reference>